<protein>
    <recommendedName>
        <fullName evidence="2">Calx-beta domain-containing protein</fullName>
    </recommendedName>
</protein>
<dbReference type="SUPFAM" id="SSF141072">
    <property type="entry name" value="CalX-like"/>
    <property type="match status" value="1"/>
</dbReference>
<organism evidence="1">
    <name type="scientific">marine metagenome</name>
    <dbReference type="NCBI Taxonomy" id="408172"/>
    <lineage>
        <taxon>unclassified sequences</taxon>
        <taxon>metagenomes</taxon>
        <taxon>ecological metagenomes</taxon>
    </lineage>
</organism>
<gene>
    <name evidence="1" type="ORF">METZ01_LOCUS165907</name>
</gene>
<feature type="non-terminal residue" evidence="1">
    <location>
        <position position="1"/>
    </location>
</feature>
<sequence>VGRALRVATAVALVASTLVLVSAPPAGAVFDTWGSTKVNSDNWASNASTLGIAQGANGYPIVVYDYQETQNSSTTLAVFACTVADCTSGTKTILDPPSGYAGPQEPRVVVGSNGLPVIIYQAVTIIGTDLSLLIYACSTTDCSAGTDHEVPAPPEYNPVHWGCCGSGSSLTFQHLYVTIGSDGLPVAAFQFHAYWVPPGGGNIRHRGLGVFKCSTADCSTHTITHVTPTTGHGYRPAIAIGADGYPVISHELAGLDPNEGVGLYKCTALDCSTGTDLGRVISARGASAIAVGADGLPLVASTNPSYTNQFVNLYKCTAADCSTGTSSTLQFDEYVTADYPDMLVGPDGLPVIVVNGGTDLLVYQCTAADCSTGTMHTAAAGIGGNAPIAYFDSANNLVMGHRGGQFFSWYNDIWVTTAGAAAGFTTVQSGGSTAVTEGGSTDAFTVVLDTQPASDVVLSAASSDPGEANVAPTTLTFTTSNWNTAQTITVTGVDDDLLDGNQTATVTLSVVDGSSADAFDPLANQTVAVTNADDDSFGLSVVQSDGSTGTTESGATDSFTVVLNTQPASDVVLAVASSDTGEVTVAPATLTFTSGNWDTGQAVTVTGVADTLVDGTQNATVTLSVVDASSDDDYDSVADVAVSVTNDDVDSMVVTTTTTVVTTTVAAGSLSLSVTSSGTDGVLEWTPDVTAGLTSFTLAWRDPSGV</sequence>
<dbReference type="AlphaFoldDB" id="A0A382BIQ0"/>
<dbReference type="EMBL" id="UINC01029767">
    <property type="protein sequence ID" value="SVB13053.1"/>
    <property type="molecule type" value="Genomic_DNA"/>
</dbReference>
<evidence type="ECO:0008006" key="2">
    <source>
        <dbReference type="Google" id="ProtNLM"/>
    </source>
</evidence>
<dbReference type="InterPro" id="IPR038081">
    <property type="entry name" value="CalX-like_sf"/>
</dbReference>
<accession>A0A382BIQ0</accession>
<evidence type="ECO:0000313" key="1">
    <source>
        <dbReference type="EMBL" id="SVB13053.1"/>
    </source>
</evidence>
<reference evidence="1" key="1">
    <citation type="submission" date="2018-05" db="EMBL/GenBank/DDBJ databases">
        <authorList>
            <person name="Lanie J.A."/>
            <person name="Ng W.-L."/>
            <person name="Kazmierczak K.M."/>
            <person name="Andrzejewski T.M."/>
            <person name="Davidsen T.M."/>
            <person name="Wayne K.J."/>
            <person name="Tettelin H."/>
            <person name="Glass J.I."/>
            <person name="Rusch D."/>
            <person name="Podicherti R."/>
            <person name="Tsui H.-C.T."/>
            <person name="Winkler M.E."/>
        </authorList>
    </citation>
    <scope>NUCLEOTIDE SEQUENCE</scope>
</reference>
<feature type="non-terminal residue" evidence="1">
    <location>
        <position position="706"/>
    </location>
</feature>
<name>A0A382BIQ0_9ZZZZ</name>
<proteinExistence type="predicted"/>